<evidence type="ECO:0000313" key="2">
    <source>
        <dbReference type="EMBL" id="KFG32926.1"/>
    </source>
</evidence>
<dbReference type="AlphaFoldDB" id="A0A086JLA8"/>
<dbReference type="VEuPathDB" id="ToxoDB:TGP89_266260"/>
<sequence>MPTSILRRVACAALSLPQRAAPLKAKKPVVKKNVKKDSGGLPKHLTRYLPFVPTSLVHETTSFLHDATKLRALLALIFSPCKPEASVADELASPAARLEFQQEKERYHAIRDQHTDCYRRHESAAAASMWRAIEALPSDLYEEAVQSVTFAPPYENEPPPPDSSELRPGKNASTETQAASAGQQPSAASRGSSVRTLAGPGAAGEAASQPEHGFYHERFAFPRALMFHEMYGEQIFQSLSQLERRKLQVFMNLMHVRYPHAELKRDKPALFWLPERQVLSRQREGAHKRKGAK</sequence>
<evidence type="ECO:0000256" key="1">
    <source>
        <dbReference type="SAM" id="MobiDB-lite"/>
    </source>
</evidence>
<dbReference type="EMBL" id="AEYI02001807">
    <property type="protein sequence ID" value="KFG32926.1"/>
    <property type="molecule type" value="Genomic_DNA"/>
</dbReference>
<name>A0A086JLA8_TOXGO</name>
<comment type="caution">
    <text evidence="2">The sequence shown here is derived from an EMBL/GenBank/DDBJ whole genome shotgun (WGS) entry which is preliminary data.</text>
</comment>
<feature type="compositionally biased region" description="Low complexity" evidence="1">
    <location>
        <begin position="177"/>
        <end position="193"/>
    </location>
</feature>
<accession>A0A086JLA8</accession>
<proteinExistence type="predicted"/>
<organism evidence="2 3">
    <name type="scientific">Toxoplasma gondii p89</name>
    <dbReference type="NCBI Taxonomy" id="943119"/>
    <lineage>
        <taxon>Eukaryota</taxon>
        <taxon>Sar</taxon>
        <taxon>Alveolata</taxon>
        <taxon>Apicomplexa</taxon>
        <taxon>Conoidasida</taxon>
        <taxon>Coccidia</taxon>
        <taxon>Eucoccidiorida</taxon>
        <taxon>Eimeriorina</taxon>
        <taxon>Sarcocystidae</taxon>
        <taxon>Toxoplasma</taxon>
    </lineage>
</organism>
<protein>
    <submittedName>
        <fullName evidence="2">Uncharacterized protein</fullName>
    </submittedName>
</protein>
<dbReference type="OrthoDB" id="1668230at2759"/>
<evidence type="ECO:0000313" key="3">
    <source>
        <dbReference type="Proteomes" id="UP000028828"/>
    </source>
</evidence>
<reference evidence="2 3" key="1">
    <citation type="submission" date="2014-03" db="EMBL/GenBank/DDBJ databases">
        <authorList>
            <person name="Sibley D."/>
            <person name="Venepally P."/>
            <person name="Karamycheva S."/>
            <person name="Hadjithomas M."/>
            <person name="Khan A."/>
            <person name="Brunk B."/>
            <person name="Roos D."/>
            <person name="Caler E."/>
            <person name="Lorenzi H."/>
        </authorList>
    </citation>
    <scope>NUCLEOTIDE SEQUENCE [LARGE SCALE GENOMIC DNA]</scope>
    <source>
        <strain evidence="3">p89</strain>
    </source>
</reference>
<gene>
    <name evidence="2" type="ORF">TGP89_266260</name>
</gene>
<dbReference type="Proteomes" id="UP000028828">
    <property type="component" value="Unassembled WGS sequence"/>
</dbReference>
<feature type="region of interest" description="Disordered" evidence="1">
    <location>
        <begin position="151"/>
        <end position="209"/>
    </location>
</feature>